<feature type="transmembrane region" description="Helical" evidence="1">
    <location>
        <begin position="122"/>
        <end position="143"/>
    </location>
</feature>
<feature type="transmembrane region" description="Helical" evidence="1">
    <location>
        <begin position="184"/>
        <end position="208"/>
    </location>
</feature>
<evidence type="ECO:0000256" key="1">
    <source>
        <dbReference type="SAM" id="Phobius"/>
    </source>
</evidence>
<gene>
    <name evidence="2" type="ORF">OIH86_05170</name>
</gene>
<feature type="transmembrane region" description="Helical" evidence="1">
    <location>
        <begin position="80"/>
        <end position="102"/>
    </location>
</feature>
<protein>
    <submittedName>
        <fullName evidence="2">Uncharacterized protein</fullName>
    </submittedName>
</protein>
<dbReference type="Proteomes" id="UP001526147">
    <property type="component" value="Unassembled WGS sequence"/>
</dbReference>
<organism evidence="2 3">
    <name type="scientific">Metabacillus halosaccharovorans</name>
    <dbReference type="NCBI Taxonomy" id="930124"/>
    <lineage>
        <taxon>Bacteria</taxon>
        <taxon>Bacillati</taxon>
        <taxon>Bacillota</taxon>
        <taxon>Bacilli</taxon>
        <taxon>Bacillales</taxon>
        <taxon>Bacillaceae</taxon>
        <taxon>Metabacillus</taxon>
    </lineage>
</organism>
<dbReference type="Pfam" id="PF22564">
    <property type="entry name" value="HAAS"/>
    <property type="match status" value="1"/>
</dbReference>
<feature type="transmembrane region" description="Helical" evidence="1">
    <location>
        <begin position="228"/>
        <end position="247"/>
    </location>
</feature>
<evidence type="ECO:0000313" key="2">
    <source>
        <dbReference type="EMBL" id="MCV9885037.1"/>
    </source>
</evidence>
<sequence length="338" mass="38199">MYLIEIYIQEVTRRLPEKNRSDIALELRSTIEDMLPDNYNDNDVKKALEKLGSPVSLASGYRDQPMHLIGPRYFDVYMSLLKMVLPIAAVISLISMLAEYFIGYTGSEAIINIALRLMGEGIWRIIEVGMQVFFWVTLTFAILERTDKGKDGIPLTASLQKWTPDDLKNITYIPKKKAISKVEVFGGLMWTAIWATLYFYANHLVGVYRGGNEGLDFKIPALNQDVLLQYWPIVVVVIGLEILLSLYKLIKGQWTKRIALFNTVVQLVGTIVFIIILLNPNLLSSEFTTFMADLFTINPNQFKTSLTGGILFIYILSAAISAYDGYKKAKIGTEGQVR</sequence>
<comment type="caution">
    <text evidence="2">The sequence shown here is derived from an EMBL/GenBank/DDBJ whole genome shotgun (WGS) entry which is preliminary data.</text>
</comment>
<keyword evidence="1" id="KW-1133">Transmembrane helix</keyword>
<reference evidence="2 3" key="1">
    <citation type="submission" date="2022-10" db="EMBL/GenBank/DDBJ databases">
        <title>Draft genome assembly of moderately radiation resistant bacterium Metabacillus halosaccharovorans.</title>
        <authorList>
            <person name="Pal S."/>
            <person name="Gopinathan A."/>
        </authorList>
    </citation>
    <scope>NUCLEOTIDE SEQUENCE [LARGE SCALE GENOMIC DNA]</scope>
    <source>
        <strain evidence="2 3">VITHBRA001</strain>
    </source>
</reference>
<keyword evidence="3" id="KW-1185">Reference proteome</keyword>
<dbReference type="RefSeq" id="WP_264141902.1">
    <property type="nucleotide sequence ID" value="NZ_JAOYEY010000028.1"/>
</dbReference>
<name>A0ABT3DDA8_9BACI</name>
<accession>A0ABT3DDA8</accession>
<keyword evidence="1" id="KW-0812">Transmembrane</keyword>
<evidence type="ECO:0000313" key="3">
    <source>
        <dbReference type="Proteomes" id="UP001526147"/>
    </source>
</evidence>
<feature type="transmembrane region" description="Helical" evidence="1">
    <location>
        <begin position="302"/>
        <end position="323"/>
    </location>
</feature>
<dbReference type="EMBL" id="JAOYEY010000028">
    <property type="protein sequence ID" value="MCV9885037.1"/>
    <property type="molecule type" value="Genomic_DNA"/>
</dbReference>
<keyword evidence="1" id="KW-0472">Membrane</keyword>
<feature type="transmembrane region" description="Helical" evidence="1">
    <location>
        <begin position="259"/>
        <end position="282"/>
    </location>
</feature>
<proteinExistence type="predicted"/>